<dbReference type="InterPro" id="IPR002509">
    <property type="entry name" value="NODB_dom"/>
</dbReference>
<name>A0AAU7DM50_9BACT</name>
<dbReference type="PANTHER" id="PTHR34216:SF3">
    <property type="entry name" value="POLY-BETA-1,6-N-ACETYL-D-GLUCOSAMINE N-DEACETYLASE"/>
    <property type="match status" value="1"/>
</dbReference>
<dbReference type="CDD" id="cd00761">
    <property type="entry name" value="Glyco_tranf_GTA_type"/>
    <property type="match status" value="1"/>
</dbReference>
<comment type="subcellular location">
    <subcellularLocation>
        <location evidence="1">Secreted</location>
    </subcellularLocation>
</comment>
<protein>
    <submittedName>
        <fullName evidence="4">Polysaccharide deacetylase family protein</fullName>
    </submittedName>
</protein>
<feature type="domain" description="NodB homology" evidence="3">
    <location>
        <begin position="400"/>
        <end position="595"/>
    </location>
</feature>
<dbReference type="GO" id="GO:0016810">
    <property type="term" value="F:hydrolase activity, acting on carbon-nitrogen (but not peptide) bonds"/>
    <property type="evidence" value="ECO:0007669"/>
    <property type="project" value="InterPro"/>
</dbReference>
<dbReference type="CDD" id="cd10918">
    <property type="entry name" value="CE4_NodB_like_5s_6s"/>
    <property type="match status" value="1"/>
</dbReference>
<organism evidence="4">
    <name type="scientific">Telmatobacter sp. DSM 110680</name>
    <dbReference type="NCBI Taxonomy" id="3036704"/>
    <lineage>
        <taxon>Bacteria</taxon>
        <taxon>Pseudomonadati</taxon>
        <taxon>Acidobacteriota</taxon>
        <taxon>Terriglobia</taxon>
        <taxon>Terriglobales</taxon>
        <taxon>Acidobacteriaceae</taxon>
        <taxon>Telmatobacter</taxon>
    </lineage>
</organism>
<reference evidence="4" key="1">
    <citation type="submission" date="2023-03" db="EMBL/GenBank/DDBJ databases">
        <title>Edaphobacter sp.</title>
        <authorList>
            <person name="Huber K.J."/>
            <person name="Papendorf J."/>
            <person name="Pilke C."/>
            <person name="Bunk B."/>
            <person name="Sproeer C."/>
            <person name="Pester M."/>
        </authorList>
    </citation>
    <scope>NUCLEOTIDE SEQUENCE</scope>
    <source>
        <strain evidence="4">DSM 110680</strain>
    </source>
</reference>
<dbReference type="GO" id="GO:0005576">
    <property type="term" value="C:extracellular region"/>
    <property type="evidence" value="ECO:0007669"/>
    <property type="project" value="UniProtKB-SubCell"/>
</dbReference>
<gene>
    <name evidence="4" type="ORF">P8935_03425</name>
</gene>
<dbReference type="SUPFAM" id="SSF53448">
    <property type="entry name" value="Nucleotide-diphospho-sugar transferases"/>
    <property type="match status" value="1"/>
</dbReference>
<dbReference type="Pfam" id="PF01522">
    <property type="entry name" value="Polysacc_deac_1"/>
    <property type="match status" value="1"/>
</dbReference>
<dbReference type="InterPro" id="IPR011330">
    <property type="entry name" value="Glyco_hydro/deAcase_b/a-brl"/>
</dbReference>
<sequence length="595" mass="66564">MNATPHSTGSADPTESKLELSVIVSSVNPVPTLTRAVNSLLEQDLPAAAYEVIVVVSGADGNRVEYLRSLRPACSLHIIEESNRGFGVALNQAVAGARGSIVLFTNDDLTLHPGNFGAHLDAHRTSDSRVVSGPTLVEADNDCPRMAQWARENIDEKANRRDAGLTWQRDLRVSRNYSIARARLLACGGFDDAFSWRAHDELGVRLAKSGLVFFHDTKAISGLVYAPTAEQMARIEARGRGKEEIPLLRKHPELRPHSALARFADSPSWRWVATQLVARFPISPDSVLRPAFALASSFQSKPWIRRVGLRLFRARYAVSFLRGAVESAGWPELQAEVGRRLPVFMYHHVGPPQPDSEPALFVSAARFETHLRFLTRKGYRGIAASDWLSWVRDAKPLPEKSVLLTFDDAIADLYDHAFPVLERYGFNAVVFVPTNCVSKGNLWNHSLGYKWRPCLSSEQIQYWAAKGFEFGAHSRNHPDLTKLNDAGLQDEIAGSRIDLEKIVRSPVICFAYPYGDHNSAAAQCVGQQFDLGFTTEEGLNTLGTDRSRLRRCAVFEWDSLLDLDLMLRLGWNPIRRLKIRQRFRGLKRRLRIGTH</sequence>
<dbReference type="PANTHER" id="PTHR34216">
    <property type="match status" value="1"/>
</dbReference>
<dbReference type="SUPFAM" id="SSF88713">
    <property type="entry name" value="Glycoside hydrolase/deacetylase"/>
    <property type="match status" value="1"/>
</dbReference>
<dbReference type="Gene3D" id="3.90.550.10">
    <property type="entry name" value="Spore Coat Polysaccharide Biosynthesis Protein SpsA, Chain A"/>
    <property type="match status" value="1"/>
</dbReference>
<dbReference type="Gene3D" id="3.20.20.370">
    <property type="entry name" value="Glycoside hydrolase/deacetylase"/>
    <property type="match status" value="1"/>
</dbReference>
<keyword evidence="2" id="KW-0732">Signal</keyword>
<evidence type="ECO:0000256" key="2">
    <source>
        <dbReference type="ARBA" id="ARBA00022729"/>
    </source>
</evidence>
<dbReference type="GO" id="GO:0005975">
    <property type="term" value="P:carbohydrate metabolic process"/>
    <property type="evidence" value="ECO:0007669"/>
    <property type="project" value="InterPro"/>
</dbReference>
<dbReference type="AlphaFoldDB" id="A0AAU7DM50"/>
<dbReference type="Pfam" id="PF00535">
    <property type="entry name" value="Glycos_transf_2"/>
    <property type="match status" value="1"/>
</dbReference>
<dbReference type="InterPro" id="IPR001173">
    <property type="entry name" value="Glyco_trans_2-like"/>
</dbReference>
<evidence type="ECO:0000313" key="4">
    <source>
        <dbReference type="EMBL" id="XBH18390.1"/>
    </source>
</evidence>
<proteinExistence type="predicted"/>
<accession>A0AAU7DM50</accession>
<dbReference type="InterPro" id="IPR051398">
    <property type="entry name" value="Polysacch_Deacetylase"/>
</dbReference>
<dbReference type="RefSeq" id="WP_348263615.1">
    <property type="nucleotide sequence ID" value="NZ_CP121196.1"/>
</dbReference>
<evidence type="ECO:0000256" key="1">
    <source>
        <dbReference type="ARBA" id="ARBA00004613"/>
    </source>
</evidence>
<dbReference type="InterPro" id="IPR029044">
    <property type="entry name" value="Nucleotide-diphossugar_trans"/>
</dbReference>
<dbReference type="EMBL" id="CP121196">
    <property type="protein sequence ID" value="XBH18390.1"/>
    <property type="molecule type" value="Genomic_DNA"/>
</dbReference>
<evidence type="ECO:0000259" key="3">
    <source>
        <dbReference type="PROSITE" id="PS51677"/>
    </source>
</evidence>
<dbReference type="PROSITE" id="PS51677">
    <property type="entry name" value="NODB"/>
    <property type="match status" value="1"/>
</dbReference>